<proteinExistence type="predicted"/>
<gene>
    <name evidence="1" type="ORF">GND75_002479</name>
</gene>
<dbReference type="EMBL" id="DAASYS010000009">
    <property type="protein sequence ID" value="HAE7580900.1"/>
    <property type="molecule type" value="Genomic_DNA"/>
</dbReference>
<protein>
    <submittedName>
        <fullName evidence="1">Uncharacterized protein</fullName>
    </submittedName>
</protein>
<sequence>MLALPFLGLAVVVLDAVDMMFLLEKFDKRRNIPAGCFPAGVSGIEVTLTVCG</sequence>
<evidence type="ECO:0000313" key="1">
    <source>
        <dbReference type="EMBL" id="HAE7580900.1"/>
    </source>
</evidence>
<name>A0A736I5J5_SALHO</name>
<reference evidence="1" key="1">
    <citation type="journal article" date="2018" name="Genome Biol.">
        <title>SKESA: strategic k-mer extension for scrupulous assemblies.</title>
        <authorList>
            <person name="Souvorov A."/>
            <person name="Agarwala R."/>
            <person name="Lipman D.J."/>
        </authorList>
    </citation>
    <scope>NUCLEOTIDE SEQUENCE</scope>
    <source>
        <strain evidence="1">166-88</strain>
    </source>
</reference>
<organism evidence="1">
    <name type="scientific">Salmonella enterica subsp. houtenae serovar 44:z36[z38]:-</name>
    <dbReference type="NCBI Taxonomy" id="1967609"/>
    <lineage>
        <taxon>Bacteria</taxon>
        <taxon>Pseudomonadati</taxon>
        <taxon>Pseudomonadota</taxon>
        <taxon>Gammaproteobacteria</taxon>
        <taxon>Enterobacterales</taxon>
        <taxon>Enterobacteriaceae</taxon>
        <taxon>Salmonella</taxon>
    </lineage>
</organism>
<reference evidence="1" key="2">
    <citation type="submission" date="2018-07" db="EMBL/GenBank/DDBJ databases">
        <authorList>
            <consortium name="NCBI Pathogen Detection Project"/>
        </authorList>
    </citation>
    <scope>NUCLEOTIDE SEQUENCE</scope>
    <source>
        <strain evidence="1">166-88</strain>
    </source>
</reference>
<accession>A0A736I5J5</accession>
<dbReference type="AlphaFoldDB" id="A0A736I5J5"/>
<comment type="caution">
    <text evidence="1">The sequence shown here is derived from an EMBL/GenBank/DDBJ whole genome shotgun (WGS) entry which is preliminary data.</text>
</comment>